<dbReference type="InterPro" id="IPR029787">
    <property type="entry name" value="Nucleotide_cyclase"/>
</dbReference>
<dbReference type="InterPro" id="IPR050469">
    <property type="entry name" value="Diguanylate_Cyclase"/>
</dbReference>
<keyword evidence="4" id="KW-0175">Coiled coil</keyword>
<evidence type="ECO:0000313" key="8">
    <source>
        <dbReference type="EMBL" id="TVT36326.1"/>
    </source>
</evidence>
<evidence type="ECO:0000259" key="6">
    <source>
        <dbReference type="PROSITE" id="PS50887"/>
    </source>
</evidence>
<dbReference type="SUPFAM" id="SSF55073">
    <property type="entry name" value="Nucleotide cyclase"/>
    <property type="match status" value="1"/>
</dbReference>
<sequence>MEVPDGSLGIDGVRSLPKERWQAHEADTVLNLGFSDGTFWLRVEVPPEPRNRLLQVGYPLLDEVSVYWEQAGNIVETWHTGDTLPFRSRPIEHRTFVFLVPSNTEPVTAWVRVKTQGSIQIPVKVTPSAEFLAYEQIAYGWQAMFVGVVVALALYNLFLFAIVRYPTYLWYVLTVLSAGLVQLNFNGLLFQWFWPDLPVVNQYLTAVMVPLGLSLALVFTMKFLSVRQYSRGAYRLLQVLLMACLLAIGYGFLGSYQYAIALISTLAAFVTAAAWAVGVLVWRRGQVLAGFYVVAWTPLLIAHLLLALAKLGLIPSNRAIEVAPQVGVAIEVVVLSLALAYRINLERRRRQEAQEHALEIQREANLMLETRVRERTEELEQANDQLRSMSLTDGLTRVANRRRFDDKLDIEWNRAMRHDQELSLLMLDIDHFKKVNDSFGHLVGDDCLVSLAATLQGEILRASDLVARYGGEEFAVLLPATDGEGARQVAERMRQSVAGKPVPSGQGGTPVELTISVGVATMRPAIGAGSQELVRRADEALYAAKTNGRNRVEVWRDEAVAPADRG</sequence>
<evidence type="ECO:0000256" key="5">
    <source>
        <dbReference type="SAM" id="Phobius"/>
    </source>
</evidence>
<reference evidence="7 9" key="1">
    <citation type="submission" date="2017-06" db="EMBL/GenBank/DDBJ databases">
        <title>Draft genome sequence of the halophilic bacterium Marinobacter vinifirmus FB1.</title>
        <authorList>
            <person name="Stepanov V.G."/>
            <person name="Roberts D.J."/>
            <person name="Fox G.E."/>
        </authorList>
    </citation>
    <scope>NUCLEOTIDE SEQUENCE [LARGE SCALE GENOMIC DNA]</scope>
    <source>
        <strain evidence="7 9">FB1</strain>
    </source>
</reference>
<dbReference type="CDD" id="cd01949">
    <property type="entry name" value="GGDEF"/>
    <property type="match status" value="1"/>
</dbReference>
<dbReference type="SMART" id="SM00267">
    <property type="entry name" value="GGDEF"/>
    <property type="match status" value="1"/>
</dbReference>
<feature type="transmembrane region" description="Helical" evidence="5">
    <location>
        <begin position="139"/>
        <end position="161"/>
    </location>
</feature>
<dbReference type="EMBL" id="NEFY01000003">
    <property type="protein sequence ID" value="OZC36801.1"/>
    <property type="molecule type" value="Genomic_DNA"/>
</dbReference>
<dbReference type="PANTHER" id="PTHR45138:SF9">
    <property type="entry name" value="DIGUANYLATE CYCLASE DGCM-RELATED"/>
    <property type="match status" value="1"/>
</dbReference>
<dbReference type="Pfam" id="PF07695">
    <property type="entry name" value="7TMR-DISM_7TM"/>
    <property type="match status" value="1"/>
</dbReference>
<organism evidence="8 10">
    <name type="scientific">Marinobacter vinifirmus</name>
    <dbReference type="NCBI Taxonomy" id="355591"/>
    <lineage>
        <taxon>Bacteria</taxon>
        <taxon>Pseudomonadati</taxon>
        <taxon>Pseudomonadota</taxon>
        <taxon>Gammaproteobacteria</taxon>
        <taxon>Pseudomonadales</taxon>
        <taxon>Marinobacteraceae</taxon>
        <taxon>Marinobacter</taxon>
    </lineage>
</organism>
<proteinExistence type="predicted"/>
<dbReference type="PANTHER" id="PTHR45138">
    <property type="entry name" value="REGULATORY COMPONENTS OF SENSORY TRANSDUCTION SYSTEM"/>
    <property type="match status" value="1"/>
</dbReference>
<keyword evidence="9" id="KW-1185">Reference proteome</keyword>
<dbReference type="GO" id="GO:0052621">
    <property type="term" value="F:diguanylate cyclase activity"/>
    <property type="evidence" value="ECO:0007669"/>
    <property type="project" value="UniProtKB-EC"/>
</dbReference>
<evidence type="ECO:0000256" key="2">
    <source>
        <dbReference type="ARBA" id="ARBA00012528"/>
    </source>
</evidence>
<keyword evidence="5" id="KW-0812">Transmembrane</keyword>
<keyword evidence="5" id="KW-1133">Transmembrane helix</keyword>
<gene>
    <name evidence="7" type="ORF">B9Q17_08440</name>
    <name evidence="8" type="ORF">FHK81_00250</name>
</gene>
<dbReference type="Pfam" id="PF07696">
    <property type="entry name" value="7TMR-DISMED2"/>
    <property type="match status" value="1"/>
</dbReference>
<feature type="transmembrane region" description="Helical" evidence="5">
    <location>
        <begin position="259"/>
        <end position="282"/>
    </location>
</feature>
<evidence type="ECO:0000256" key="4">
    <source>
        <dbReference type="SAM" id="Coils"/>
    </source>
</evidence>
<keyword evidence="5" id="KW-0472">Membrane</keyword>
<dbReference type="EC" id="2.7.7.65" evidence="2"/>
<evidence type="ECO:0000313" key="10">
    <source>
        <dbReference type="Proteomes" id="UP000319142"/>
    </source>
</evidence>
<dbReference type="GO" id="GO:1902201">
    <property type="term" value="P:negative regulation of bacterial-type flagellum-dependent cell motility"/>
    <property type="evidence" value="ECO:0007669"/>
    <property type="project" value="TreeGrafter"/>
</dbReference>
<dbReference type="GO" id="GO:0005886">
    <property type="term" value="C:plasma membrane"/>
    <property type="evidence" value="ECO:0007669"/>
    <property type="project" value="TreeGrafter"/>
</dbReference>
<comment type="cofactor">
    <cofactor evidence="1">
        <name>Mg(2+)</name>
        <dbReference type="ChEBI" id="CHEBI:18420"/>
    </cofactor>
</comment>
<evidence type="ECO:0000256" key="1">
    <source>
        <dbReference type="ARBA" id="ARBA00001946"/>
    </source>
</evidence>
<feature type="transmembrane region" description="Helical" evidence="5">
    <location>
        <begin position="200"/>
        <end position="221"/>
    </location>
</feature>
<accession>A0A259W2J8</accession>
<dbReference type="Proteomes" id="UP000216984">
    <property type="component" value="Unassembled WGS sequence"/>
</dbReference>
<evidence type="ECO:0000313" key="7">
    <source>
        <dbReference type="EMBL" id="OZC36801.1"/>
    </source>
</evidence>
<evidence type="ECO:0000313" key="9">
    <source>
        <dbReference type="Proteomes" id="UP000216984"/>
    </source>
</evidence>
<dbReference type="PROSITE" id="PS50887">
    <property type="entry name" value="GGDEF"/>
    <property type="match status" value="1"/>
</dbReference>
<feature type="coiled-coil region" evidence="4">
    <location>
        <begin position="343"/>
        <end position="392"/>
    </location>
</feature>
<dbReference type="Pfam" id="PF00990">
    <property type="entry name" value="GGDEF"/>
    <property type="match status" value="1"/>
</dbReference>
<feature type="transmembrane region" description="Helical" evidence="5">
    <location>
        <begin position="322"/>
        <end position="341"/>
    </location>
</feature>
<dbReference type="InterPro" id="IPR043128">
    <property type="entry name" value="Rev_trsase/Diguanyl_cyclase"/>
</dbReference>
<dbReference type="InterPro" id="IPR000160">
    <property type="entry name" value="GGDEF_dom"/>
</dbReference>
<dbReference type="InterPro" id="IPR011623">
    <property type="entry name" value="7TMR_DISM_rcpt_extracell_dom1"/>
</dbReference>
<dbReference type="Gene3D" id="3.30.70.270">
    <property type="match status" value="1"/>
</dbReference>
<dbReference type="GO" id="GO:0043709">
    <property type="term" value="P:cell adhesion involved in single-species biofilm formation"/>
    <property type="evidence" value="ECO:0007669"/>
    <property type="project" value="TreeGrafter"/>
</dbReference>
<dbReference type="AlphaFoldDB" id="A0A259W2J8"/>
<dbReference type="InterPro" id="IPR011622">
    <property type="entry name" value="7TMR_DISM_rcpt_extracell_dom2"/>
</dbReference>
<protein>
    <recommendedName>
        <fullName evidence="2">diguanylate cyclase</fullName>
        <ecNumber evidence="2">2.7.7.65</ecNumber>
    </recommendedName>
</protein>
<name>A0A259W2J8_9GAMM</name>
<feature type="domain" description="GGDEF" evidence="6">
    <location>
        <begin position="420"/>
        <end position="557"/>
    </location>
</feature>
<dbReference type="Proteomes" id="UP000319142">
    <property type="component" value="Unassembled WGS sequence"/>
</dbReference>
<dbReference type="FunFam" id="3.30.70.270:FF:000001">
    <property type="entry name" value="Diguanylate cyclase domain protein"/>
    <property type="match status" value="1"/>
</dbReference>
<dbReference type="Gene3D" id="2.60.40.2380">
    <property type="match status" value="1"/>
</dbReference>
<reference evidence="8 10" key="2">
    <citation type="submission" date="2019-07" db="EMBL/GenBank/DDBJ databases">
        <title>The pathways for chlorine oxyanion respiration interact through the shared metabolite chlorate.</title>
        <authorList>
            <person name="Barnum T.P."/>
            <person name="Cheng Y."/>
            <person name="Hill K.A."/>
            <person name="Lucas L.N."/>
            <person name="Carlson H.K."/>
            <person name="Coates J.D."/>
        </authorList>
    </citation>
    <scope>NUCLEOTIDE SEQUENCE [LARGE SCALE GENOMIC DNA]</scope>
    <source>
        <strain evidence="8">UCB</strain>
    </source>
</reference>
<feature type="transmembrane region" description="Helical" evidence="5">
    <location>
        <begin position="168"/>
        <end position="194"/>
    </location>
</feature>
<dbReference type="NCBIfam" id="TIGR00254">
    <property type="entry name" value="GGDEF"/>
    <property type="match status" value="1"/>
</dbReference>
<feature type="transmembrane region" description="Helical" evidence="5">
    <location>
        <begin position="289"/>
        <end position="310"/>
    </location>
</feature>
<evidence type="ECO:0000256" key="3">
    <source>
        <dbReference type="ARBA" id="ARBA00034247"/>
    </source>
</evidence>
<comment type="catalytic activity">
    <reaction evidence="3">
        <text>2 GTP = 3',3'-c-di-GMP + 2 diphosphate</text>
        <dbReference type="Rhea" id="RHEA:24898"/>
        <dbReference type="ChEBI" id="CHEBI:33019"/>
        <dbReference type="ChEBI" id="CHEBI:37565"/>
        <dbReference type="ChEBI" id="CHEBI:58805"/>
        <dbReference type="EC" id="2.7.7.65"/>
    </reaction>
</comment>
<feature type="transmembrane region" description="Helical" evidence="5">
    <location>
        <begin position="233"/>
        <end position="253"/>
    </location>
</feature>
<comment type="caution">
    <text evidence="8">The sequence shown here is derived from an EMBL/GenBank/DDBJ whole genome shotgun (WGS) entry which is preliminary data.</text>
</comment>
<dbReference type="EMBL" id="VMRX01000001">
    <property type="protein sequence ID" value="TVT36326.1"/>
    <property type="molecule type" value="Genomic_DNA"/>
</dbReference>